<feature type="compositionally biased region" description="Basic and acidic residues" evidence="2">
    <location>
        <begin position="114"/>
        <end position="123"/>
    </location>
</feature>
<dbReference type="SUPFAM" id="SSF82657">
    <property type="entry name" value="BolA-like"/>
    <property type="match status" value="1"/>
</dbReference>
<organism evidence="3 4">
    <name type="scientific">Taphrina deformans (strain PYCC 5710 / ATCC 11124 / CBS 356.35 / IMI 108563 / JCM 9778 / NBRC 8474)</name>
    <name type="common">Peach leaf curl fungus</name>
    <name type="synonym">Lalaria deformans</name>
    <dbReference type="NCBI Taxonomy" id="1097556"/>
    <lineage>
        <taxon>Eukaryota</taxon>
        <taxon>Fungi</taxon>
        <taxon>Dikarya</taxon>
        <taxon>Ascomycota</taxon>
        <taxon>Taphrinomycotina</taxon>
        <taxon>Taphrinomycetes</taxon>
        <taxon>Taphrinales</taxon>
        <taxon>Taphrinaceae</taxon>
        <taxon>Taphrina</taxon>
    </lineage>
</organism>
<evidence type="ECO:0000313" key="4">
    <source>
        <dbReference type="Proteomes" id="UP000013776"/>
    </source>
</evidence>
<gene>
    <name evidence="3" type="ORF">TAPDE_000742</name>
</gene>
<dbReference type="PANTHER" id="PTHR46230:SF7">
    <property type="entry name" value="BOLA-LIKE PROTEIN 1"/>
    <property type="match status" value="1"/>
</dbReference>
<comment type="similarity">
    <text evidence="1">Belongs to the BolA/IbaG family.</text>
</comment>
<reference evidence="3 4" key="1">
    <citation type="journal article" date="2013" name="MBio">
        <title>Genome sequencing of the plant pathogen Taphrina deformans, the causal agent of peach leaf curl.</title>
        <authorList>
            <person name="Cisse O.H."/>
            <person name="Almeida J.M.G.C.F."/>
            <person name="Fonseca A."/>
            <person name="Kumar A.A."/>
            <person name="Salojaervi J."/>
            <person name="Overmyer K."/>
            <person name="Hauser P.M."/>
            <person name="Pagni M."/>
        </authorList>
    </citation>
    <scope>NUCLEOTIDE SEQUENCE [LARGE SCALE GENOMIC DNA]</scope>
    <source>
        <strain evidence="4">PYCC 5710 / ATCC 11124 / CBS 356.35 / IMI 108563 / JCM 9778 / NBRC 8474</strain>
    </source>
</reference>
<dbReference type="Gene3D" id="3.30.300.90">
    <property type="entry name" value="BolA-like"/>
    <property type="match status" value="1"/>
</dbReference>
<keyword evidence="4" id="KW-1185">Reference proteome</keyword>
<sequence>MATQSSLGPLEQVIRSKLTTALAPSLLEVHNDSHMHRHHAAMANSTSPETHFRITVVSDTFDGQRLAARHRVVYGLLRDEMAREGGIHALQLRLKTRAEEVRDREGGVAGTRAETCRNKTGER</sequence>
<dbReference type="PANTHER" id="PTHR46230">
    <property type="match status" value="1"/>
</dbReference>
<feature type="region of interest" description="Disordered" evidence="2">
    <location>
        <begin position="102"/>
        <end position="123"/>
    </location>
</feature>
<dbReference type="OrthoDB" id="411584at2759"/>
<comment type="caution">
    <text evidence="3">The sequence shown here is derived from an EMBL/GenBank/DDBJ whole genome shotgun (WGS) entry which is preliminary data.</text>
</comment>
<dbReference type="GO" id="GO:0005759">
    <property type="term" value="C:mitochondrial matrix"/>
    <property type="evidence" value="ECO:0007669"/>
    <property type="project" value="TreeGrafter"/>
</dbReference>
<evidence type="ECO:0000313" key="3">
    <source>
        <dbReference type="EMBL" id="CCG81058.1"/>
    </source>
</evidence>
<dbReference type="eggNOG" id="KOG2313">
    <property type="taxonomic scope" value="Eukaryota"/>
</dbReference>
<dbReference type="GO" id="GO:0044572">
    <property type="term" value="P:[4Fe-4S] cluster assembly"/>
    <property type="evidence" value="ECO:0007669"/>
    <property type="project" value="TreeGrafter"/>
</dbReference>
<dbReference type="AlphaFoldDB" id="R4X7I4"/>
<dbReference type="InterPro" id="IPR036065">
    <property type="entry name" value="BolA-like_sf"/>
</dbReference>
<accession>R4X7I4</accession>
<dbReference type="VEuPathDB" id="FungiDB:TAPDE_000742"/>
<dbReference type="InterPro" id="IPR002634">
    <property type="entry name" value="BolA"/>
</dbReference>
<name>R4X7I4_TAPDE</name>
<dbReference type="EMBL" id="CAHR02000023">
    <property type="protein sequence ID" value="CCG81058.1"/>
    <property type="molecule type" value="Genomic_DNA"/>
</dbReference>
<evidence type="ECO:0008006" key="5">
    <source>
        <dbReference type="Google" id="ProtNLM"/>
    </source>
</evidence>
<dbReference type="STRING" id="1097556.R4X7I4"/>
<proteinExistence type="inferred from homology"/>
<protein>
    <recommendedName>
        <fullName evidence="5">BolA domain protein</fullName>
    </recommendedName>
</protein>
<evidence type="ECO:0000256" key="1">
    <source>
        <dbReference type="RuleBase" id="RU003860"/>
    </source>
</evidence>
<dbReference type="Pfam" id="PF01722">
    <property type="entry name" value="BolA"/>
    <property type="match status" value="1"/>
</dbReference>
<evidence type="ECO:0000256" key="2">
    <source>
        <dbReference type="SAM" id="MobiDB-lite"/>
    </source>
</evidence>
<dbReference type="PIRSF" id="PIRSF003113">
    <property type="entry name" value="BolA"/>
    <property type="match status" value="1"/>
</dbReference>
<dbReference type="Proteomes" id="UP000013776">
    <property type="component" value="Unassembled WGS sequence"/>
</dbReference>